<dbReference type="AlphaFoldDB" id="A0A915AFH8"/>
<reference evidence="2" key="1">
    <citation type="submission" date="2022-11" db="UniProtKB">
        <authorList>
            <consortium name="WormBaseParasite"/>
        </authorList>
    </citation>
    <scope>IDENTIFICATION</scope>
</reference>
<keyword evidence="1" id="KW-1185">Reference proteome</keyword>
<dbReference type="Proteomes" id="UP000887569">
    <property type="component" value="Unplaced"/>
</dbReference>
<dbReference type="WBParaSite" id="PgR007_g003_t01">
    <property type="protein sequence ID" value="PgR007_g003_t01"/>
    <property type="gene ID" value="PgR007_g003"/>
</dbReference>
<protein>
    <submittedName>
        <fullName evidence="2">Cytochrome c domain-containing protein</fullName>
    </submittedName>
</protein>
<organism evidence="1 2">
    <name type="scientific">Parascaris univalens</name>
    <name type="common">Nematode worm</name>
    <dbReference type="NCBI Taxonomy" id="6257"/>
    <lineage>
        <taxon>Eukaryota</taxon>
        <taxon>Metazoa</taxon>
        <taxon>Ecdysozoa</taxon>
        <taxon>Nematoda</taxon>
        <taxon>Chromadorea</taxon>
        <taxon>Rhabditida</taxon>
        <taxon>Spirurina</taxon>
        <taxon>Ascaridomorpha</taxon>
        <taxon>Ascaridoidea</taxon>
        <taxon>Ascarididae</taxon>
        <taxon>Parascaris</taxon>
    </lineage>
</organism>
<proteinExistence type="predicted"/>
<evidence type="ECO:0000313" key="2">
    <source>
        <dbReference type="WBParaSite" id="PgR007_g003_t01"/>
    </source>
</evidence>
<evidence type="ECO:0000313" key="1">
    <source>
        <dbReference type="Proteomes" id="UP000887569"/>
    </source>
</evidence>
<accession>A0A915AFH8</accession>
<sequence length="87" mass="10046">MYACARDYNWWRIKIKCTSKHPFDTFEEREVLSRFEGGGSLIRKNDLGCFSCHFLHGVGTASLGPSYLSIYKIVMQAKDLLCVMSMW</sequence>
<name>A0A915AFH8_PARUN</name>